<feature type="region of interest" description="Disordered" evidence="1">
    <location>
        <begin position="1"/>
        <end position="49"/>
    </location>
</feature>
<keyword evidence="3" id="KW-1185">Reference proteome</keyword>
<organism evidence="2 3">
    <name type="scientific">Rubroshorea leprosula</name>
    <dbReference type="NCBI Taxonomy" id="152421"/>
    <lineage>
        <taxon>Eukaryota</taxon>
        <taxon>Viridiplantae</taxon>
        <taxon>Streptophyta</taxon>
        <taxon>Embryophyta</taxon>
        <taxon>Tracheophyta</taxon>
        <taxon>Spermatophyta</taxon>
        <taxon>Magnoliopsida</taxon>
        <taxon>eudicotyledons</taxon>
        <taxon>Gunneridae</taxon>
        <taxon>Pentapetalae</taxon>
        <taxon>rosids</taxon>
        <taxon>malvids</taxon>
        <taxon>Malvales</taxon>
        <taxon>Dipterocarpaceae</taxon>
        <taxon>Rubroshorea</taxon>
    </lineage>
</organism>
<feature type="compositionally biased region" description="Basic and acidic residues" evidence="1">
    <location>
        <begin position="143"/>
        <end position="161"/>
    </location>
</feature>
<evidence type="ECO:0000313" key="3">
    <source>
        <dbReference type="Proteomes" id="UP001054252"/>
    </source>
</evidence>
<dbReference type="EMBL" id="BPVZ01000028">
    <property type="protein sequence ID" value="GKV08280.1"/>
    <property type="molecule type" value="Genomic_DNA"/>
</dbReference>
<proteinExistence type="predicted"/>
<evidence type="ECO:0000256" key="1">
    <source>
        <dbReference type="SAM" id="MobiDB-lite"/>
    </source>
</evidence>
<reference evidence="2 3" key="1">
    <citation type="journal article" date="2021" name="Commun. Biol.">
        <title>The genome of Shorea leprosula (Dipterocarpaceae) highlights the ecological relevance of drought in aseasonal tropical rainforests.</title>
        <authorList>
            <person name="Ng K.K.S."/>
            <person name="Kobayashi M.J."/>
            <person name="Fawcett J.A."/>
            <person name="Hatakeyama M."/>
            <person name="Paape T."/>
            <person name="Ng C.H."/>
            <person name="Ang C.C."/>
            <person name="Tnah L.H."/>
            <person name="Lee C.T."/>
            <person name="Nishiyama T."/>
            <person name="Sese J."/>
            <person name="O'Brien M.J."/>
            <person name="Copetti D."/>
            <person name="Mohd Noor M.I."/>
            <person name="Ong R.C."/>
            <person name="Putra M."/>
            <person name="Sireger I.Z."/>
            <person name="Indrioko S."/>
            <person name="Kosugi Y."/>
            <person name="Izuno A."/>
            <person name="Isagi Y."/>
            <person name="Lee S.L."/>
            <person name="Shimizu K.K."/>
        </authorList>
    </citation>
    <scope>NUCLEOTIDE SEQUENCE [LARGE SCALE GENOMIC DNA]</scope>
    <source>
        <strain evidence="2">214</strain>
    </source>
</reference>
<evidence type="ECO:0000313" key="2">
    <source>
        <dbReference type="EMBL" id="GKV08280.1"/>
    </source>
</evidence>
<sequence>MGLRRTQKRSGFAPNPKQTSVRDKPRANLGSRRTLNRADLGSRRTQTQSRFGFASNLEQTWVRVEPKAEQSKLGFATNPYLLWVRREPRAKQTWVRDKPRFALGSSRTQSKSRFLMNPVMAKLMRGKGRKNGWKWWTNPDRLWVPHEPSHGQADEREGEEK</sequence>
<protein>
    <submittedName>
        <fullName evidence="2">Uncharacterized protein</fullName>
    </submittedName>
</protein>
<name>A0AAV5JBM9_9ROSI</name>
<dbReference type="AlphaFoldDB" id="A0AAV5JBM9"/>
<feature type="region of interest" description="Disordered" evidence="1">
    <location>
        <begin position="142"/>
        <end position="161"/>
    </location>
</feature>
<dbReference type="Proteomes" id="UP001054252">
    <property type="component" value="Unassembled WGS sequence"/>
</dbReference>
<gene>
    <name evidence="2" type="ORF">SLEP1_g19935</name>
</gene>
<comment type="caution">
    <text evidence="2">The sequence shown here is derived from an EMBL/GenBank/DDBJ whole genome shotgun (WGS) entry which is preliminary data.</text>
</comment>
<accession>A0AAV5JBM9</accession>